<dbReference type="OrthoDB" id="9806342at2"/>
<dbReference type="AlphaFoldDB" id="A0A5B8V1A9"/>
<dbReference type="PANTHER" id="PTHR34216:SF11">
    <property type="entry name" value="CHITOOLIGOSACCHARIDE DEACETYLASE"/>
    <property type="match status" value="1"/>
</dbReference>
<dbReference type="RefSeq" id="WP_147034071.1">
    <property type="nucleotide sequence ID" value="NZ_CP042436.1"/>
</dbReference>
<dbReference type="Gene3D" id="3.20.20.370">
    <property type="entry name" value="Glycoside hydrolase/deacetylase"/>
    <property type="match status" value="1"/>
</dbReference>
<dbReference type="Pfam" id="PF01522">
    <property type="entry name" value="Polysacc_deac_1"/>
    <property type="match status" value="1"/>
</dbReference>
<dbReference type="CDD" id="cd10967">
    <property type="entry name" value="CE4_GLA_like_6s"/>
    <property type="match status" value="1"/>
</dbReference>
<evidence type="ECO:0000259" key="3">
    <source>
        <dbReference type="Pfam" id="PF01522"/>
    </source>
</evidence>
<evidence type="ECO:0000256" key="2">
    <source>
        <dbReference type="SAM" id="SignalP"/>
    </source>
</evidence>
<proteinExistence type="predicted"/>
<organism evidence="4 5">
    <name type="scientific">Mucilaginibacter ginsenosidivorans</name>
    <dbReference type="NCBI Taxonomy" id="398053"/>
    <lineage>
        <taxon>Bacteria</taxon>
        <taxon>Pseudomonadati</taxon>
        <taxon>Bacteroidota</taxon>
        <taxon>Sphingobacteriia</taxon>
        <taxon>Sphingobacteriales</taxon>
        <taxon>Sphingobacteriaceae</taxon>
        <taxon>Mucilaginibacter</taxon>
    </lineage>
</organism>
<reference evidence="4 5" key="1">
    <citation type="journal article" date="2017" name="Curr. Microbiol.">
        <title>Mucilaginibacter ginsenosidivorans sp. nov., Isolated from Soil of Ginseng Field.</title>
        <authorList>
            <person name="Kim M.M."/>
            <person name="Siddiqi M.Z."/>
            <person name="Im W.T."/>
        </authorList>
    </citation>
    <scope>NUCLEOTIDE SEQUENCE [LARGE SCALE GENOMIC DNA]</scope>
    <source>
        <strain evidence="4 5">Gsoil 3017</strain>
    </source>
</reference>
<dbReference type="Proteomes" id="UP000321479">
    <property type="component" value="Chromosome"/>
</dbReference>
<keyword evidence="5" id="KW-1185">Reference proteome</keyword>
<keyword evidence="1 2" id="KW-0732">Signal</keyword>
<name>A0A5B8V1A9_9SPHI</name>
<evidence type="ECO:0000313" key="4">
    <source>
        <dbReference type="EMBL" id="QEC65240.1"/>
    </source>
</evidence>
<feature type="signal peptide" evidence="2">
    <location>
        <begin position="1"/>
        <end position="17"/>
    </location>
</feature>
<dbReference type="GO" id="GO:0005975">
    <property type="term" value="P:carbohydrate metabolic process"/>
    <property type="evidence" value="ECO:0007669"/>
    <property type="project" value="InterPro"/>
</dbReference>
<dbReference type="EMBL" id="CP042436">
    <property type="protein sequence ID" value="QEC65240.1"/>
    <property type="molecule type" value="Genomic_DNA"/>
</dbReference>
<protein>
    <submittedName>
        <fullName evidence="4">Polysaccharide deacetylase family protein</fullName>
    </submittedName>
</protein>
<sequence>MKKLTLLLLLLNFAAQAQQKMTWPKHAKACIVLTYDDAIASQLDVAIPQLDSAGLKGTFFLTGEINSLTIPRWRKASKEGHELANHTLFHPCLSGEDNPVASNHYTVHQIIHEMEVMNHLLYAVDGRSSYTYAYPCTETSVGGKDYVDSIRKYSTVRYARIGGDTNAIITDFKDLDPLKVPSYGLEQGTSGEKLIEFVKKVEQSGGMGIFMFHGVGGDYITTSAAAHRELLNYLKENKKNIWVATFKEAMDYAEKNK</sequence>
<evidence type="ECO:0000256" key="1">
    <source>
        <dbReference type="ARBA" id="ARBA00022729"/>
    </source>
</evidence>
<evidence type="ECO:0000313" key="5">
    <source>
        <dbReference type="Proteomes" id="UP000321479"/>
    </source>
</evidence>
<dbReference type="GO" id="GO:0016810">
    <property type="term" value="F:hydrolase activity, acting on carbon-nitrogen (but not peptide) bonds"/>
    <property type="evidence" value="ECO:0007669"/>
    <property type="project" value="InterPro"/>
</dbReference>
<dbReference type="InterPro" id="IPR051398">
    <property type="entry name" value="Polysacch_Deacetylase"/>
</dbReference>
<dbReference type="PANTHER" id="PTHR34216">
    <property type="match status" value="1"/>
</dbReference>
<dbReference type="SUPFAM" id="SSF88713">
    <property type="entry name" value="Glycoside hydrolase/deacetylase"/>
    <property type="match status" value="1"/>
</dbReference>
<dbReference type="InterPro" id="IPR011330">
    <property type="entry name" value="Glyco_hydro/deAcase_b/a-brl"/>
</dbReference>
<accession>A0A5B8V1A9</accession>
<dbReference type="InterPro" id="IPR002509">
    <property type="entry name" value="NODB_dom"/>
</dbReference>
<feature type="domain" description="NodB homology" evidence="3">
    <location>
        <begin position="27"/>
        <end position="137"/>
    </location>
</feature>
<dbReference type="KEGG" id="mgin:FRZ54_22600"/>
<feature type="chain" id="PRO_5022939477" evidence="2">
    <location>
        <begin position="18"/>
        <end position="257"/>
    </location>
</feature>
<gene>
    <name evidence="4" type="ORF">FRZ54_22600</name>
</gene>